<protein>
    <submittedName>
        <fullName evidence="2">Tryptophan aminotransferase-related protein 2</fullName>
    </submittedName>
</protein>
<gene>
    <name evidence="2" type="ORF">KUF71_009087</name>
</gene>
<evidence type="ECO:0000313" key="2">
    <source>
        <dbReference type="EMBL" id="KAK3931868.1"/>
    </source>
</evidence>
<dbReference type="InterPro" id="IPR004119">
    <property type="entry name" value="EcKL"/>
</dbReference>
<feature type="domain" description="CHK kinase-like" evidence="1">
    <location>
        <begin position="144"/>
        <end position="346"/>
    </location>
</feature>
<dbReference type="Gene3D" id="3.90.1200.10">
    <property type="match status" value="1"/>
</dbReference>
<dbReference type="Proteomes" id="UP001219518">
    <property type="component" value="Unassembled WGS sequence"/>
</dbReference>
<dbReference type="Pfam" id="PF02958">
    <property type="entry name" value="EcKL"/>
    <property type="match status" value="1"/>
</dbReference>
<dbReference type="AlphaFoldDB" id="A0AAE1I281"/>
<keyword evidence="3" id="KW-1185">Reference proteome</keyword>
<reference evidence="2" key="1">
    <citation type="submission" date="2021-07" db="EMBL/GenBank/DDBJ databases">
        <authorList>
            <person name="Catto M.A."/>
            <person name="Jacobson A."/>
            <person name="Kennedy G."/>
            <person name="Labadie P."/>
            <person name="Hunt B.G."/>
            <person name="Srinivasan R."/>
        </authorList>
    </citation>
    <scope>NUCLEOTIDE SEQUENCE</scope>
    <source>
        <strain evidence="2">PL_HMW_Pooled</strain>
        <tissue evidence="2">Head</tissue>
    </source>
</reference>
<dbReference type="SMART" id="SM00587">
    <property type="entry name" value="CHK"/>
    <property type="match status" value="1"/>
</dbReference>
<proteinExistence type="predicted"/>
<dbReference type="InterPro" id="IPR015897">
    <property type="entry name" value="CHK_kinase-like"/>
</dbReference>
<dbReference type="PANTHER" id="PTHR11012:SF47">
    <property type="entry name" value="GH22833P"/>
    <property type="match status" value="1"/>
</dbReference>
<sequence length="435" mass="47386">MTSETLVQLKQQGVLAQLEAAEHAEQDQDLAFLQQALRRAERDDALRLHEQDVRPGCGVGDNFSSVVTRNTVRGKRGNGSDYQRSVFVKRALAHDSFRCLAAFAKEAEAYAVVVPPLSRALGPGPGLPLPQCLHASCSEHPDHIVLEDLGGAGFCMAAKGRALDRAHATLALRALGRFHGASLALRRADPAAFRRLRAGAGTAELIFFPEAEAVFGASLRATAVLAVLSLERSGRADLGRRLAARAADAGVFREMCDAVLPPPDDGDVPGVFTHGDCWANNLLFRYNEDGRPSEAKLIDLAGMRYSSPALDLLHLLYSSVDRKVRTQHRAELLDAYLVALRGAGGLQHEHEHQHGHGLSRARLEREMRVRAPFGLWMGLWMLPAIFHSACVLDPPPAPADYFTQATQARLCAALSPDFHRRVLDLVEEYADSGLL</sequence>
<name>A0AAE1I281_9NEOP</name>
<comment type="caution">
    <text evidence="2">The sequence shown here is derived from an EMBL/GenBank/DDBJ whole genome shotgun (WGS) entry which is preliminary data.</text>
</comment>
<dbReference type="SUPFAM" id="SSF56112">
    <property type="entry name" value="Protein kinase-like (PK-like)"/>
    <property type="match status" value="1"/>
</dbReference>
<keyword evidence="2" id="KW-0032">Aminotransferase</keyword>
<reference evidence="2" key="2">
    <citation type="journal article" date="2023" name="BMC Genomics">
        <title>Pest status, molecular evolution, and epigenetic factors derived from the genome assembly of Frankliniella fusca, a thysanopteran phytovirus vector.</title>
        <authorList>
            <person name="Catto M.A."/>
            <person name="Labadie P.E."/>
            <person name="Jacobson A.L."/>
            <person name="Kennedy G.G."/>
            <person name="Srinivasan R."/>
            <person name="Hunt B.G."/>
        </authorList>
    </citation>
    <scope>NUCLEOTIDE SEQUENCE</scope>
    <source>
        <strain evidence="2">PL_HMW_Pooled</strain>
    </source>
</reference>
<organism evidence="2 3">
    <name type="scientific">Frankliniella fusca</name>
    <dbReference type="NCBI Taxonomy" id="407009"/>
    <lineage>
        <taxon>Eukaryota</taxon>
        <taxon>Metazoa</taxon>
        <taxon>Ecdysozoa</taxon>
        <taxon>Arthropoda</taxon>
        <taxon>Hexapoda</taxon>
        <taxon>Insecta</taxon>
        <taxon>Pterygota</taxon>
        <taxon>Neoptera</taxon>
        <taxon>Paraneoptera</taxon>
        <taxon>Thysanoptera</taxon>
        <taxon>Terebrantia</taxon>
        <taxon>Thripoidea</taxon>
        <taxon>Thripidae</taxon>
        <taxon>Frankliniella</taxon>
    </lineage>
</organism>
<accession>A0AAE1I281</accession>
<dbReference type="InterPro" id="IPR011009">
    <property type="entry name" value="Kinase-like_dom_sf"/>
</dbReference>
<dbReference type="PANTHER" id="PTHR11012">
    <property type="entry name" value="PROTEIN KINASE-LIKE DOMAIN-CONTAINING"/>
    <property type="match status" value="1"/>
</dbReference>
<keyword evidence="2" id="KW-0808">Transferase</keyword>
<evidence type="ECO:0000313" key="3">
    <source>
        <dbReference type="Proteomes" id="UP001219518"/>
    </source>
</evidence>
<dbReference type="GO" id="GO:0008483">
    <property type="term" value="F:transaminase activity"/>
    <property type="evidence" value="ECO:0007669"/>
    <property type="project" value="UniProtKB-KW"/>
</dbReference>
<evidence type="ECO:0000259" key="1">
    <source>
        <dbReference type="SMART" id="SM00587"/>
    </source>
</evidence>
<dbReference type="EMBL" id="JAHWGI010001430">
    <property type="protein sequence ID" value="KAK3931868.1"/>
    <property type="molecule type" value="Genomic_DNA"/>
</dbReference>